<reference evidence="2 3" key="1">
    <citation type="submission" date="2018-08" db="EMBL/GenBank/DDBJ databases">
        <title>Recombination of ecologically and evolutionarily significant loci maintains genetic cohesion in the Pseudomonas syringae species complex.</title>
        <authorList>
            <person name="Dillon M."/>
            <person name="Thakur S."/>
            <person name="Almeida R.N.D."/>
            <person name="Weir B.S."/>
            <person name="Guttman D.S."/>
        </authorList>
    </citation>
    <scope>NUCLEOTIDE SEQUENCE [LARGE SCALE GENOMIC DNA]</scope>
    <source>
        <strain evidence="2 3">ICMP 5931</strain>
    </source>
</reference>
<proteinExistence type="predicted"/>
<sequence>MVDAGSGPEQYRRALPSVLMRGTLCALLQRAECANSGPGRPISASAYIFCCKPVAPEIAWCSGRTRTTRMKPGKPITRAFCVELQQELSIAAARREYFSQEPPRKRFEFLCSNEACRAMGAKVTGVRYDVKPQDNPTFVAAHFRANPHYDHHPECEWVDESADEKPDVRVEETDAQTRVRQAKRKLDDYIDIFDPTLKAPVKEKSGEEKAGAGNLQPIVSQPLTEPASPKAARYSETRTNNLERLVDSYRQAKAELSLDDFKLLKLRIPGQGEVSLRGYFRHIKYAQTGDNGRVLFGGGLIEQRYGLGFKFRFFDRIDGKLVTLYVSPAQMQAYRSSRYISELLSHADDVKFFTVYALGTVTQSPSGKSYGLEVDDLRHLAIVLGPAKDLVEEGKAAAPCSMHPVIVPAHGAGTIQVKLSGFDDPAGWRLDVTGLHAGQFLVQTLSDRTDFGLAVEHMQLVLVGNPANRGDHRSRTASARFLEGVELVDEYIALLDRQAKTGFCQFDQRQAGDARQHRR</sequence>
<gene>
    <name evidence="2" type="ORF">ALP90_05354</name>
</gene>
<dbReference type="Proteomes" id="UP000271097">
    <property type="component" value="Unassembled WGS sequence"/>
</dbReference>
<organism evidence="2 3">
    <name type="scientific">Pseudomonas amygdali pv. ulmi</name>
    <dbReference type="NCBI Taxonomy" id="251720"/>
    <lineage>
        <taxon>Bacteria</taxon>
        <taxon>Pseudomonadati</taxon>
        <taxon>Pseudomonadota</taxon>
        <taxon>Gammaproteobacteria</taxon>
        <taxon>Pseudomonadales</taxon>
        <taxon>Pseudomonadaceae</taxon>
        <taxon>Pseudomonas</taxon>
        <taxon>Pseudomonas amygdali</taxon>
    </lineage>
</organism>
<dbReference type="AlphaFoldDB" id="A0A3M4TAR8"/>
<name>A0A3M4TAR8_PSEA0</name>
<protein>
    <submittedName>
        <fullName evidence="2">Chromosome segregation ATPase</fullName>
    </submittedName>
</protein>
<comment type="caution">
    <text evidence="2">The sequence shown here is derived from an EMBL/GenBank/DDBJ whole genome shotgun (WGS) entry which is preliminary data.</text>
</comment>
<feature type="region of interest" description="Disordered" evidence="1">
    <location>
        <begin position="202"/>
        <end position="236"/>
    </location>
</feature>
<evidence type="ECO:0000313" key="2">
    <source>
        <dbReference type="EMBL" id="RMR24210.1"/>
    </source>
</evidence>
<dbReference type="EMBL" id="RBRS01000047">
    <property type="protein sequence ID" value="RMR24210.1"/>
    <property type="molecule type" value="Genomic_DNA"/>
</dbReference>
<evidence type="ECO:0000313" key="3">
    <source>
        <dbReference type="Proteomes" id="UP000271097"/>
    </source>
</evidence>
<accession>A0A3M4TAR8</accession>
<evidence type="ECO:0000256" key="1">
    <source>
        <dbReference type="SAM" id="MobiDB-lite"/>
    </source>
</evidence>